<dbReference type="Proteomes" id="UP001221757">
    <property type="component" value="Unassembled WGS sequence"/>
</dbReference>
<dbReference type="AlphaFoldDB" id="A0AAD7C2M2"/>
<comment type="caution">
    <text evidence="1">The sequence shown here is derived from an EMBL/GenBank/DDBJ whole genome shotgun (WGS) entry which is preliminary data.</text>
</comment>
<protein>
    <submittedName>
        <fullName evidence="1">Uncharacterized protein</fullName>
    </submittedName>
</protein>
<sequence length="100" mass="10464">MAGMEPTVLPAGCGPARCAELEHPRLPHLERPRTTFGCGAVAAGMNSRAGSACSSRSNERLPPRDLTCERRSHDCSGCGPTVVLSALSHVPSVRARALSL</sequence>
<proteinExistence type="predicted"/>
<organism evidence="1 2">
    <name type="scientific">Mycena rosella</name>
    <name type="common">Pink bonnet</name>
    <name type="synonym">Agaricus rosellus</name>
    <dbReference type="NCBI Taxonomy" id="1033263"/>
    <lineage>
        <taxon>Eukaryota</taxon>
        <taxon>Fungi</taxon>
        <taxon>Dikarya</taxon>
        <taxon>Basidiomycota</taxon>
        <taxon>Agaricomycotina</taxon>
        <taxon>Agaricomycetes</taxon>
        <taxon>Agaricomycetidae</taxon>
        <taxon>Agaricales</taxon>
        <taxon>Marasmiineae</taxon>
        <taxon>Mycenaceae</taxon>
        <taxon>Mycena</taxon>
    </lineage>
</organism>
<evidence type="ECO:0000313" key="2">
    <source>
        <dbReference type="Proteomes" id="UP001221757"/>
    </source>
</evidence>
<dbReference type="EMBL" id="JARKIE010000460">
    <property type="protein sequence ID" value="KAJ7637425.1"/>
    <property type="molecule type" value="Genomic_DNA"/>
</dbReference>
<reference evidence="1" key="1">
    <citation type="submission" date="2023-03" db="EMBL/GenBank/DDBJ databases">
        <title>Massive genome expansion in bonnet fungi (Mycena s.s.) driven by repeated elements and novel gene families across ecological guilds.</title>
        <authorList>
            <consortium name="Lawrence Berkeley National Laboratory"/>
            <person name="Harder C.B."/>
            <person name="Miyauchi S."/>
            <person name="Viragh M."/>
            <person name="Kuo A."/>
            <person name="Thoen E."/>
            <person name="Andreopoulos B."/>
            <person name="Lu D."/>
            <person name="Skrede I."/>
            <person name="Drula E."/>
            <person name="Henrissat B."/>
            <person name="Morin E."/>
            <person name="Kohler A."/>
            <person name="Barry K."/>
            <person name="LaButti K."/>
            <person name="Morin E."/>
            <person name="Salamov A."/>
            <person name="Lipzen A."/>
            <person name="Mereny Z."/>
            <person name="Hegedus B."/>
            <person name="Baldrian P."/>
            <person name="Stursova M."/>
            <person name="Weitz H."/>
            <person name="Taylor A."/>
            <person name="Grigoriev I.V."/>
            <person name="Nagy L.G."/>
            <person name="Martin F."/>
            <person name="Kauserud H."/>
        </authorList>
    </citation>
    <scope>NUCLEOTIDE SEQUENCE</scope>
    <source>
        <strain evidence="1">CBHHK067</strain>
    </source>
</reference>
<accession>A0AAD7C2M2</accession>
<gene>
    <name evidence="1" type="ORF">B0H17DRAFT_502741</name>
</gene>
<name>A0AAD7C2M2_MYCRO</name>
<keyword evidence="2" id="KW-1185">Reference proteome</keyword>
<evidence type="ECO:0000313" key="1">
    <source>
        <dbReference type="EMBL" id="KAJ7637425.1"/>
    </source>
</evidence>